<evidence type="ECO:0000256" key="6">
    <source>
        <dbReference type="SAM" id="Phobius"/>
    </source>
</evidence>
<protein>
    <submittedName>
        <fullName evidence="7">G10862 protein</fullName>
    </submittedName>
</protein>
<dbReference type="InterPro" id="IPR006726">
    <property type="entry name" value="PHBA_efflux_AaeB/fusaric-R"/>
</dbReference>
<keyword evidence="8" id="KW-1185">Reference proteome</keyword>
<evidence type="ECO:0000256" key="3">
    <source>
        <dbReference type="ARBA" id="ARBA00022989"/>
    </source>
</evidence>
<accession>A0ABP1GDI1</accession>
<feature type="compositionally biased region" description="Basic and acidic residues" evidence="5">
    <location>
        <begin position="522"/>
        <end position="531"/>
    </location>
</feature>
<evidence type="ECO:0000256" key="4">
    <source>
        <dbReference type="ARBA" id="ARBA00023136"/>
    </source>
</evidence>
<name>A0ABP1GDI1_9CHLO</name>
<evidence type="ECO:0000313" key="8">
    <source>
        <dbReference type="Proteomes" id="UP001497392"/>
    </source>
</evidence>
<feature type="transmembrane region" description="Helical" evidence="6">
    <location>
        <begin position="77"/>
        <end position="94"/>
    </location>
</feature>
<keyword evidence="2 6" id="KW-0812">Transmembrane</keyword>
<comment type="subcellular location">
    <subcellularLocation>
        <location evidence="1">Membrane</location>
        <topology evidence="1">Multi-pass membrane protein</topology>
    </subcellularLocation>
</comment>
<dbReference type="EMBL" id="CAXHTA020000017">
    <property type="protein sequence ID" value="CAL5227833.1"/>
    <property type="molecule type" value="Genomic_DNA"/>
</dbReference>
<keyword evidence="4 6" id="KW-0472">Membrane</keyword>
<dbReference type="PANTHER" id="PTHR31086">
    <property type="entry name" value="ALUMINUM-ACTIVATED MALATE TRANSPORTER 10"/>
    <property type="match status" value="1"/>
</dbReference>
<feature type="transmembrane region" description="Helical" evidence="6">
    <location>
        <begin position="12"/>
        <end position="33"/>
    </location>
</feature>
<feature type="compositionally biased region" description="Low complexity" evidence="5">
    <location>
        <begin position="466"/>
        <end position="476"/>
    </location>
</feature>
<feature type="compositionally biased region" description="Polar residues" evidence="5">
    <location>
        <begin position="419"/>
        <end position="431"/>
    </location>
</feature>
<evidence type="ECO:0000256" key="2">
    <source>
        <dbReference type="ARBA" id="ARBA00022692"/>
    </source>
</evidence>
<reference evidence="7 8" key="1">
    <citation type="submission" date="2024-06" db="EMBL/GenBank/DDBJ databases">
        <authorList>
            <person name="Kraege A."/>
            <person name="Thomma B."/>
        </authorList>
    </citation>
    <scope>NUCLEOTIDE SEQUENCE [LARGE SCALE GENOMIC DNA]</scope>
</reference>
<sequence>MRVRCPTLKEPYTNALQVAIAVFIATALGYGIVLPDAAVQSAYARQFSQACKWSAITSLTISAPVIGKVAQTGAERILGTFVGGSLGFLTYIVGRTFWTPDTRSDGVTLSLAATLVAYSSVVLGKKLNLAYSAKLYGIAFLIVTFGAVDEETTGTSVFLLASMRVLGIACGVIILELTAILVYPRSATQEAVAKMGLALEKLAELNRMTWLQGPWESPSQNGKSARADGYETLPGASTEGEEAKAAAKEQAAREDKYERLLMDVYNALYKVEEQTPLAAAEVYLFTWRGHLCFLPGLPWLALGRWHLPKAQMDALATCVRRVARLLWSINVSFVDGFDENMLYLLQQQYPSDLMPLLAEHSQGALQEAVDAFPGKDCVISSNLTLFVTAVEGLMRISDYQRRRILHLIKHFKSAHKQQTSFSGAHSWNGASSPAPGRLSASHAASMPHRSALAPGSPKGVIPPPMQQAAAPPSVAAAASGLPATSAVAPGLQTVPEQSRLQPGQEAKEDVFAKSTPEQLMLEGHDDGDVGHRPPRSSSLTEALASEAKEAADSAAPGQPPVPPKVEPGMSRPEIPWTLNRSYYGTPSEALEDLPDGLSINVADLNEHERPSFAQHEGKAESATDKRVARRLSTMRLQRVESAKLVEFPETVEGFFGKVRWYSFLFTMQELAEELEDLHDTVDDVLAILHRVMGS</sequence>
<feature type="region of interest" description="Disordered" evidence="5">
    <location>
        <begin position="521"/>
        <end position="569"/>
    </location>
</feature>
<feature type="compositionally biased region" description="Low complexity" evidence="5">
    <location>
        <begin position="536"/>
        <end position="545"/>
    </location>
</feature>
<proteinExistence type="predicted"/>
<feature type="transmembrane region" description="Helical" evidence="6">
    <location>
        <begin position="106"/>
        <end position="124"/>
    </location>
</feature>
<comment type="caution">
    <text evidence="7">The sequence shown here is derived from an EMBL/GenBank/DDBJ whole genome shotgun (WGS) entry which is preliminary data.</text>
</comment>
<evidence type="ECO:0000256" key="5">
    <source>
        <dbReference type="SAM" id="MobiDB-lite"/>
    </source>
</evidence>
<evidence type="ECO:0000313" key="7">
    <source>
        <dbReference type="EMBL" id="CAL5227833.1"/>
    </source>
</evidence>
<feature type="transmembrane region" description="Helical" evidence="6">
    <location>
        <begin position="160"/>
        <end position="183"/>
    </location>
</feature>
<feature type="region of interest" description="Disordered" evidence="5">
    <location>
        <begin position="419"/>
        <end position="476"/>
    </location>
</feature>
<dbReference type="Pfam" id="PF04632">
    <property type="entry name" value="FUSC"/>
    <property type="match status" value="1"/>
</dbReference>
<gene>
    <name evidence="7" type="primary">g10862</name>
    <name evidence="7" type="ORF">VP750_LOCUS9739</name>
</gene>
<dbReference type="Proteomes" id="UP001497392">
    <property type="component" value="Unassembled WGS sequence"/>
</dbReference>
<evidence type="ECO:0000256" key="1">
    <source>
        <dbReference type="ARBA" id="ARBA00004141"/>
    </source>
</evidence>
<keyword evidence="3 6" id="KW-1133">Transmembrane helix</keyword>
<organism evidence="7 8">
    <name type="scientific">Coccomyxa viridis</name>
    <dbReference type="NCBI Taxonomy" id="1274662"/>
    <lineage>
        <taxon>Eukaryota</taxon>
        <taxon>Viridiplantae</taxon>
        <taxon>Chlorophyta</taxon>
        <taxon>core chlorophytes</taxon>
        <taxon>Trebouxiophyceae</taxon>
        <taxon>Trebouxiophyceae incertae sedis</taxon>
        <taxon>Coccomyxaceae</taxon>
        <taxon>Coccomyxa</taxon>
    </lineage>
</organism>